<reference evidence="2" key="1">
    <citation type="submission" date="2023-08" db="EMBL/GenBank/DDBJ databases">
        <authorList>
            <person name="Audoor S."/>
            <person name="Bilcke G."/>
        </authorList>
    </citation>
    <scope>NUCLEOTIDE SEQUENCE</scope>
</reference>
<dbReference type="EMBL" id="CAKOGP040000213">
    <property type="protein sequence ID" value="CAJ1932197.1"/>
    <property type="molecule type" value="Genomic_DNA"/>
</dbReference>
<accession>A0AAD2CGL0</accession>
<organism evidence="2 3">
    <name type="scientific">Cylindrotheca closterium</name>
    <dbReference type="NCBI Taxonomy" id="2856"/>
    <lineage>
        <taxon>Eukaryota</taxon>
        <taxon>Sar</taxon>
        <taxon>Stramenopiles</taxon>
        <taxon>Ochrophyta</taxon>
        <taxon>Bacillariophyta</taxon>
        <taxon>Bacillariophyceae</taxon>
        <taxon>Bacillariophycidae</taxon>
        <taxon>Bacillariales</taxon>
        <taxon>Bacillariaceae</taxon>
        <taxon>Cylindrotheca</taxon>
    </lineage>
</organism>
<dbReference type="AlphaFoldDB" id="A0AAD2CGL0"/>
<evidence type="ECO:0000313" key="3">
    <source>
        <dbReference type="Proteomes" id="UP001295423"/>
    </source>
</evidence>
<proteinExistence type="predicted"/>
<gene>
    <name evidence="2" type="ORF">CYCCA115_LOCUS2733</name>
</gene>
<evidence type="ECO:0000256" key="1">
    <source>
        <dbReference type="SAM" id="MobiDB-lite"/>
    </source>
</evidence>
<dbReference type="Proteomes" id="UP001295423">
    <property type="component" value="Unassembled WGS sequence"/>
</dbReference>
<name>A0AAD2CGL0_9STRA</name>
<sequence>METMSLQTVIIQNQQTIAFLQARDYCSALVSASSALHSLDSVPVPTQQEQHDEGNRMLPPVRSSSSSPESSTDQCMLHANIQEDDRTCGTQTFMYSHAIPLPPNVTDYAIIASILIFNTALAHHLVALLLLDKERSPQYLHRAKQLYTLAYNSSQEDIEHNPLFLFVVYNNTALANLQIGDKDLRNSCVGYLVSIYVVMVDKGYISRLRHLQGFLESLVASMPTAAAA</sequence>
<evidence type="ECO:0000313" key="2">
    <source>
        <dbReference type="EMBL" id="CAJ1932197.1"/>
    </source>
</evidence>
<feature type="region of interest" description="Disordered" evidence="1">
    <location>
        <begin position="40"/>
        <end position="73"/>
    </location>
</feature>
<comment type="caution">
    <text evidence="2">The sequence shown here is derived from an EMBL/GenBank/DDBJ whole genome shotgun (WGS) entry which is preliminary data.</text>
</comment>
<keyword evidence="3" id="KW-1185">Reference proteome</keyword>
<protein>
    <submittedName>
        <fullName evidence="2">Uncharacterized protein</fullName>
    </submittedName>
</protein>